<evidence type="ECO:0000313" key="2">
    <source>
        <dbReference type="EMBL" id="SIN67572.1"/>
    </source>
</evidence>
<sequence length="229" mass="24669">MMSVDILEAGLALCLVAVALACLLDRHLRRTCRLFLLFTLLMSLAWWQWQAPLLGLMELVLGGALTGGSFFYALKAFPSAHPEAAHYDRVQHGAGHVISRGLLALAWSVMIGAALRYLLPDMVYSLSEHPLMLAAVVMVSAAMGAFALHRHWLRRLVAFNVLGSGVFLLLAGMVGPLPNAQALIGVGLLIAWLGTLLGVLLIRHLLQLEGVSALVDEQPAPLAPREASQ</sequence>
<keyword evidence="1" id="KW-0472">Membrane</keyword>
<keyword evidence="1" id="KW-0812">Transmembrane</keyword>
<evidence type="ECO:0000256" key="1">
    <source>
        <dbReference type="SAM" id="Phobius"/>
    </source>
</evidence>
<protein>
    <recommendedName>
        <fullName evidence="4">MrpA C-terminal/MbhD domain-containing protein</fullName>
    </recommendedName>
</protein>
<organism evidence="2 3">
    <name type="scientific">Vreelandella aquamarina</name>
    <dbReference type="NCBI Taxonomy" id="77097"/>
    <lineage>
        <taxon>Bacteria</taxon>
        <taxon>Pseudomonadati</taxon>
        <taxon>Pseudomonadota</taxon>
        <taxon>Gammaproteobacteria</taxon>
        <taxon>Oceanospirillales</taxon>
        <taxon>Halomonadaceae</taxon>
        <taxon>Vreelandella</taxon>
    </lineage>
</organism>
<feature type="transmembrane region" description="Helical" evidence="1">
    <location>
        <begin position="131"/>
        <end position="149"/>
    </location>
</feature>
<feature type="transmembrane region" description="Helical" evidence="1">
    <location>
        <begin position="55"/>
        <end position="77"/>
    </location>
</feature>
<keyword evidence="1" id="KW-1133">Transmembrane helix</keyword>
<feature type="transmembrane region" description="Helical" evidence="1">
    <location>
        <begin position="156"/>
        <end position="174"/>
    </location>
</feature>
<feature type="transmembrane region" description="Helical" evidence="1">
    <location>
        <begin position="6"/>
        <end position="24"/>
    </location>
</feature>
<feature type="transmembrane region" description="Helical" evidence="1">
    <location>
        <begin position="31"/>
        <end position="49"/>
    </location>
</feature>
<feature type="transmembrane region" description="Helical" evidence="1">
    <location>
        <begin position="180"/>
        <end position="202"/>
    </location>
</feature>
<proteinExistence type="predicted"/>
<dbReference type="RefSeq" id="WP_058576851.1">
    <property type="nucleotide sequence ID" value="NZ_BJOI01000055.1"/>
</dbReference>
<dbReference type="Proteomes" id="UP000185024">
    <property type="component" value="Unassembled WGS sequence"/>
</dbReference>
<evidence type="ECO:0008006" key="4">
    <source>
        <dbReference type="Google" id="ProtNLM"/>
    </source>
</evidence>
<gene>
    <name evidence="2" type="ORF">SAMN05878438_2227</name>
</gene>
<dbReference type="GeneID" id="97277804"/>
<reference evidence="2 3" key="1">
    <citation type="submission" date="2016-11" db="EMBL/GenBank/DDBJ databases">
        <authorList>
            <person name="Jaros S."/>
            <person name="Januszkiewicz K."/>
            <person name="Wedrychowicz H."/>
        </authorList>
    </citation>
    <scope>NUCLEOTIDE SEQUENCE [LARGE SCALE GENOMIC DNA]</scope>
    <source>
        <strain evidence="2 3">ACAM 239</strain>
    </source>
</reference>
<feature type="transmembrane region" description="Helical" evidence="1">
    <location>
        <begin position="97"/>
        <end position="119"/>
    </location>
</feature>
<dbReference type="AlphaFoldDB" id="A0A1N6CTL4"/>
<dbReference type="EMBL" id="FSQX01000001">
    <property type="protein sequence ID" value="SIN67572.1"/>
    <property type="molecule type" value="Genomic_DNA"/>
</dbReference>
<accession>A0A1N6CTL4</accession>
<evidence type="ECO:0000313" key="3">
    <source>
        <dbReference type="Proteomes" id="UP000185024"/>
    </source>
</evidence>
<name>A0A1N6CTL4_9GAMM</name>